<dbReference type="OrthoDB" id="9813368at2"/>
<dbReference type="RefSeq" id="WP_131307756.1">
    <property type="nucleotide sequence ID" value="NZ_SJFN01000008.1"/>
</dbReference>
<dbReference type="GO" id="GO:0008234">
    <property type="term" value="F:cysteine-type peptidase activity"/>
    <property type="evidence" value="ECO:0007669"/>
    <property type="project" value="UniProtKB-KW"/>
</dbReference>
<dbReference type="PANTHER" id="PTHR47359">
    <property type="entry name" value="PEPTIDOGLYCAN DL-ENDOPEPTIDASE CWLO"/>
    <property type="match status" value="1"/>
</dbReference>
<dbReference type="InterPro" id="IPR051794">
    <property type="entry name" value="PG_Endopeptidase_C40"/>
</dbReference>
<organism evidence="6 7">
    <name type="scientific">Siculibacillus lacustris</name>
    <dbReference type="NCBI Taxonomy" id="1549641"/>
    <lineage>
        <taxon>Bacteria</taxon>
        <taxon>Pseudomonadati</taxon>
        <taxon>Pseudomonadota</taxon>
        <taxon>Alphaproteobacteria</taxon>
        <taxon>Hyphomicrobiales</taxon>
        <taxon>Ancalomicrobiaceae</taxon>
        <taxon>Siculibacillus</taxon>
    </lineage>
</organism>
<dbReference type="PROSITE" id="PS51935">
    <property type="entry name" value="NLPC_P60"/>
    <property type="match status" value="1"/>
</dbReference>
<comment type="caution">
    <text evidence="6">The sequence shown here is derived from an EMBL/GenBank/DDBJ whole genome shotgun (WGS) entry which is preliminary data.</text>
</comment>
<sequence length="289" mass="31149">MDFDPRLTPARSDLAARRLQARVTAERFVDGTPARVVVGLAPLRRGPRGDARLDTEALAGESLTVYDEDEEGWGWVQLDRDGYVGYLPTHAYMKGDVARPTHRVTALRTFVYPALSIKEPPLDWLTLGARIAGIAERVVDGRAYVITASGGVVVADHLAPLDRVEADPVVVAERFLGTPYLWGGRSSLGIDCSGLVQTALEACGVAAPRDTDLQEAALGTPVDLDPAQWRRGDLLFWPGHVGLVRDATTFLHANAHVMAVSIEPIAAGLARIAAAGAPLRSVRRVERPQ</sequence>
<dbReference type="GO" id="GO:0006508">
    <property type="term" value="P:proteolysis"/>
    <property type="evidence" value="ECO:0007669"/>
    <property type="project" value="UniProtKB-KW"/>
</dbReference>
<evidence type="ECO:0000313" key="6">
    <source>
        <dbReference type="EMBL" id="TBW39311.1"/>
    </source>
</evidence>
<evidence type="ECO:0000256" key="2">
    <source>
        <dbReference type="ARBA" id="ARBA00022670"/>
    </source>
</evidence>
<evidence type="ECO:0000256" key="3">
    <source>
        <dbReference type="ARBA" id="ARBA00022801"/>
    </source>
</evidence>
<dbReference type="InterPro" id="IPR000064">
    <property type="entry name" value="NLP_P60_dom"/>
</dbReference>
<proteinExistence type="inferred from homology"/>
<dbReference type="PANTHER" id="PTHR47359:SF3">
    <property type="entry name" value="NLP_P60 DOMAIN-CONTAINING PROTEIN-RELATED"/>
    <property type="match status" value="1"/>
</dbReference>
<dbReference type="SUPFAM" id="SSF54001">
    <property type="entry name" value="Cysteine proteinases"/>
    <property type="match status" value="1"/>
</dbReference>
<accession>A0A4Q9VU93</accession>
<evidence type="ECO:0000313" key="7">
    <source>
        <dbReference type="Proteomes" id="UP000292781"/>
    </source>
</evidence>
<dbReference type="InterPro" id="IPR038765">
    <property type="entry name" value="Papain-like_cys_pep_sf"/>
</dbReference>
<dbReference type="InterPro" id="IPR041382">
    <property type="entry name" value="SH3_16"/>
</dbReference>
<dbReference type="EMBL" id="SJFN01000008">
    <property type="protein sequence ID" value="TBW39311.1"/>
    <property type="molecule type" value="Genomic_DNA"/>
</dbReference>
<feature type="domain" description="NlpC/P60" evidence="5">
    <location>
        <begin position="162"/>
        <end position="286"/>
    </location>
</feature>
<keyword evidence="4" id="KW-0788">Thiol protease</keyword>
<dbReference type="Pfam" id="PF18348">
    <property type="entry name" value="SH3_16"/>
    <property type="match status" value="1"/>
</dbReference>
<keyword evidence="3" id="KW-0378">Hydrolase</keyword>
<name>A0A4Q9VU93_9HYPH</name>
<dbReference type="Gene3D" id="3.90.1720.10">
    <property type="entry name" value="endopeptidase domain like (from Nostoc punctiforme)"/>
    <property type="match status" value="1"/>
</dbReference>
<reference evidence="6 7" key="1">
    <citation type="submission" date="2019-02" db="EMBL/GenBank/DDBJ databases">
        <title>Siculibacillus lacustris gen. nov., sp. nov., a new rosette-forming bacterium isolated from a freshwater crater lake (Lake St. Ana, Romania).</title>
        <authorList>
            <person name="Felfoldi T."/>
            <person name="Marton Z."/>
            <person name="Szabo A."/>
            <person name="Mentes A."/>
            <person name="Boka K."/>
            <person name="Marialigeti K."/>
            <person name="Mathe I."/>
            <person name="Koncz M."/>
            <person name="Schumann P."/>
            <person name="Toth E."/>
        </authorList>
    </citation>
    <scope>NUCLEOTIDE SEQUENCE [LARGE SCALE GENOMIC DNA]</scope>
    <source>
        <strain evidence="6 7">SA-279</strain>
    </source>
</reference>
<evidence type="ECO:0000256" key="4">
    <source>
        <dbReference type="ARBA" id="ARBA00022807"/>
    </source>
</evidence>
<keyword evidence="2" id="KW-0645">Protease</keyword>
<evidence type="ECO:0000256" key="1">
    <source>
        <dbReference type="ARBA" id="ARBA00007074"/>
    </source>
</evidence>
<dbReference type="Proteomes" id="UP000292781">
    <property type="component" value="Unassembled WGS sequence"/>
</dbReference>
<dbReference type="AlphaFoldDB" id="A0A4Q9VU93"/>
<dbReference type="Pfam" id="PF00877">
    <property type="entry name" value="NLPC_P60"/>
    <property type="match status" value="1"/>
</dbReference>
<comment type="similarity">
    <text evidence="1">Belongs to the peptidase C40 family.</text>
</comment>
<protein>
    <submittedName>
        <fullName evidence="6">Peptidase P60</fullName>
    </submittedName>
</protein>
<evidence type="ECO:0000259" key="5">
    <source>
        <dbReference type="PROSITE" id="PS51935"/>
    </source>
</evidence>
<dbReference type="Gene3D" id="2.30.30.40">
    <property type="entry name" value="SH3 Domains"/>
    <property type="match status" value="1"/>
</dbReference>
<gene>
    <name evidence="6" type="ORF">EYW49_07245</name>
</gene>
<keyword evidence="7" id="KW-1185">Reference proteome</keyword>